<reference evidence="2" key="1">
    <citation type="submission" date="2008-07" db="EMBL/GenBank/DDBJ databases">
        <title>Annotation of Ajellomyces capsulatus strain H88.</title>
        <authorList>
            <person name="Champion M."/>
            <person name="Cuomo C."/>
            <person name="Ma L.-J."/>
            <person name="Henn M.R."/>
            <person name="Sil A."/>
            <person name="Goldman B."/>
            <person name="Young S.K."/>
            <person name="Kodira C.D."/>
            <person name="Zeng Q."/>
            <person name="Koehrsen M."/>
            <person name="Alvarado L."/>
            <person name="Berlin A."/>
            <person name="Borenstein D."/>
            <person name="Chen Z."/>
            <person name="Engels R."/>
            <person name="Freedman E."/>
            <person name="Gellesch M."/>
            <person name="Goldberg J."/>
            <person name="Griggs A."/>
            <person name="Gujja S."/>
            <person name="Heiman D."/>
            <person name="Hepburn T."/>
            <person name="Howarth C."/>
            <person name="Jen D."/>
            <person name="Larson L."/>
            <person name="Lewis B."/>
            <person name="Mehta T."/>
            <person name="Park D."/>
            <person name="Pearson M."/>
            <person name="Roberts A."/>
            <person name="Saif S."/>
            <person name="Shea T."/>
            <person name="Shenoy N."/>
            <person name="Sisk P."/>
            <person name="Stolte C."/>
            <person name="Sykes S."/>
            <person name="Walk T."/>
            <person name="White J."/>
            <person name="Yandava C."/>
            <person name="Klein B."/>
            <person name="McEwen J.G."/>
            <person name="Puccia R."/>
            <person name="Goldman G.H."/>
            <person name="Felipe M.S."/>
            <person name="Nino-Vega G."/>
            <person name="San-Blas G."/>
            <person name="Taylor J."/>
            <person name="Mendoza L."/>
            <person name="Galagan J."/>
            <person name="Nusbaum C."/>
            <person name="Birren B."/>
        </authorList>
    </citation>
    <scope>NUCLEOTIDE SEQUENCE [LARGE SCALE GENOMIC DNA]</scope>
    <source>
        <strain evidence="2">H88</strain>
    </source>
</reference>
<dbReference type="EMBL" id="DS990642">
    <property type="protein sequence ID" value="EGC49038.1"/>
    <property type="molecule type" value="Genomic_DNA"/>
</dbReference>
<dbReference type="Proteomes" id="UP000008142">
    <property type="component" value="Unassembled WGS sequence"/>
</dbReference>
<protein>
    <submittedName>
        <fullName evidence="1">Uncharacterized protein</fullName>
    </submittedName>
</protein>
<accession>F0UT11</accession>
<dbReference type="VEuPathDB" id="FungiDB:I7I53_04234"/>
<organism evidence="2">
    <name type="scientific">Ajellomyces capsulatus (strain H88)</name>
    <name type="common">Darling's disease fungus</name>
    <name type="synonym">Histoplasma capsulatum</name>
    <dbReference type="NCBI Taxonomy" id="544711"/>
    <lineage>
        <taxon>Eukaryota</taxon>
        <taxon>Fungi</taxon>
        <taxon>Dikarya</taxon>
        <taxon>Ascomycota</taxon>
        <taxon>Pezizomycotina</taxon>
        <taxon>Eurotiomycetes</taxon>
        <taxon>Eurotiomycetidae</taxon>
        <taxon>Onygenales</taxon>
        <taxon>Ajellomycetaceae</taxon>
        <taxon>Histoplasma</taxon>
    </lineage>
</organism>
<sequence length="111" mass="12530">MSRATNKQFCDYEDDEKSDISFVSQDSSFSDSYNTFIVIDDDVWDLSNDDGILTPLITPSMCSWELSVGSDDESELESQTPLLPMLIEDGGVTTEEWLIDEILAEDDNQEM</sequence>
<gene>
    <name evidence="1" type="ORF">HCEG_08253</name>
</gene>
<dbReference type="AlphaFoldDB" id="F0UT11"/>
<name>F0UT11_AJEC8</name>
<evidence type="ECO:0000313" key="2">
    <source>
        <dbReference type="Proteomes" id="UP000008142"/>
    </source>
</evidence>
<proteinExistence type="predicted"/>
<dbReference type="HOGENOM" id="CLU_2157621_0_0_1"/>
<dbReference type="OMA" id="NTFIVID"/>
<evidence type="ECO:0000313" key="1">
    <source>
        <dbReference type="EMBL" id="EGC49038.1"/>
    </source>
</evidence>
<dbReference type="OrthoDB" id="4188806at2759"/>